<organism evidence="1 2">
    <name type="scientific">Purpureocillium lilacinum</name>
    <name type="common">Paecilomyces lilacinus</name>
    <dbReference type="NCBI Taxonomy" id="33203"/>
    <lineage>
        <taxon>Eukaryota</taxon>
        <taxon>Fungi</taxon>
        <taxon>Dikarya</taxon>
        <taxon>Ascomycota</taxon>
        <taxon>Pezizomycotina</taxon>
        <taxon>Sordariomycetes</taxon>
        <taxon>Hypocreomycetidae</taxon>
        <taxon>Hypocreales</taxon>
        <taxon>Ophiocordycipitaceae</taxon>
        <taxon>Purpureocillium</taxon>
    </lineage>
</organism>
<name>A0A179HKV7_PURLI</name>
<evidence type="ECO:0000313" key="2">
    <source>
        <dbReference type="Proteomes" id="UP000078340"/>
    </source>
</evidence>
<gene>
    <name evidence="1" type="ORF">VFPFJ_06426</name>
</gene>
<evidence type="ECO:0000313" key="1">
    <source>
        <dbReference type="EMBL" id="OAQ90013.1"/>
    </source>
</evidence>
<dbReference type="AlphaFoldDB" id="A0A179HKV7"/>
<comment type="caution">
    <text evidence="1">The sequence shown here is derived from an EMBL/GenBank/DDBJ whole genome shotgun (WGS) entry which is preliminary data.</text>
</comment>
<dbReference type="EMBL" id="LSBI01000005">
    <property type="protein sequence ID" value="OAQ90013.1"/>
    <property type="molecule type" value="Genomic_DNA"/>
</dbReference>
<sequence>MSSRGTCSPEDMNHHVVLPSAQAFERSLVDAVYESCIRRMSRNLHMSGRRRQLLLLPWGLILSHLLRQCSLMMPGGCRLCGLRTARLGPYLATVSSLVCICARQARPVCPMRRQGFPTLVRCRLCILRDGKNTTYSLDLIGCSRTSTCVSRRLNF</sequence>
<dbReference type="Proteomes" id="UP000078340">
    <property type="component" value="Unassembled WGS sequence"/>
</dbReference>
<protein>
    <submittedName>
        <fullName evidence="1">Uncharacterized protein</fullName>
    </submittedName>
</protein>
<proteinExistence type="predicted"/>
<reference evidence="1 2" key="1">
    <citation type="submission" date="2016-02" db="EMBL/GenBank/DDBJ databases">
        <title>Biosynthesis of antibiotic leucinostatins and their inhibition on Phytophthora in bio-control Purpureocillium lilacinum.</title>
        <authorList>
            <person name="Wang G."/>
            <person name="Liu Z."/>
            <person name="Lin R."/>
            <person name="Li E."/>
            <person name="Mao Z."/>
            <person name="Ling J."/>
            <person name="Yin W."/>
            <person name="Xie B."/>
        </authorList>
    </citation>
    <scope>NUCLEOTIDE SEQUENCE [LARGE SCALE GENOMIC DNA]</scope>
    <source>
        <strain evidence="1">PLFJ-1</strain>
    </source>
</reference>
<accession>A0A179HKV7</accession>